<proteinExistence type="predicted"/>
<evidence type="ECO:0000259" key="6">
    <source>
        <dbReference type="PROSITE" id="PS50157"/>
    </source>
</evidence>
<feature type="non-terminal residue" evidence="7">
    <location>
        <position position="1"/>
    </location>
</feature>
<evidence type="ECO:0000256" key="5">
    <source>
        <dbReference type="PROSITE-ProRule" id="PRU00042"/>
    </source>
</evidence>
<keyword evidence="2" id="KW-0677">Repeat</keyword>
<gene>
    <name evidence="7" type="primary">Znf316_1</name>
    <name evidence="7" type="ORF">LEPASP_R13221</name>
</gene>
<evidence type="ECO:0000256" key="1">
    <source>
        <dbReference type="ARBA" id="ARBA00022723"/>
    </source>
</evidence>
<sequence>CDKCWKRFQTSSHLFLRYRIHTEERPFLCPNCRKCFWHNFHLVMHRCIHTGQ</sequence>
<evidence type="ECO:0000256" key="3">
    <source>
        <dbReference type="ARBA" id="ARBA00022771"/>
    </source>
</evidence>
<dbReference type="Proteomes" id="UP000558164">
    <property type="component" value="Unassembled WGS sequence"/>
</dbReference>
<dbReference type="PANTHER" id="PTHR23235:SF120">
    <property type="entry name" value="KRUPPEL-LIKE FACTOR 15"/>
    <property type="match status" value="1"/>
</dbReference>
<protein>
    <submittedName>
        <fullName evidence="7">ZF316 protein</fullName>
    </submittedName>
</protein>
<feature type="domain" description="C2H2-type" evidence="6">
    <location>
        <begin position="27"/>
        <end position="52"/>
    </location>
</feature>
<organism evidence="7 8">
    <name type="scientific">Leptocoma aspasia</name>
    <dbReference type="NCBI Taxonomy" id="2585812"/>
    <lineage>
        <taxon>Eukaryota</taxon>
        <taxon>Metazoa</taxon>
        <taxon>Chordata</taxon>
        <taxon>Craniata</taxon>
        <taxon>Vertebrata</taxon>
        <taxon>Euteleostomi</taxon>
        <taxon>Archelosauria</taxon>
        <taxon>Archosauria</taxon>
        <taxon>Dinosauria</taxon>
        <taxon>Saurischia</taxon>
        <taxon>Theropoda</taxon>
        <taxon>Coelurosauria</taxon>
        <taxon>Aves</taxon>
        <taxon>Neognathae</taxon>
        <taxon>Neoaves</taxon>
        <taxon>Telluraves</taxon>
        <taxon>Australaves</taxon>
        <taxon>Passeriformes</taxon>
        <taxon>Passeroidea</taxon>
        <taxon>Nectariniidae</taxon>
        <taxon>Leptocoma</taxon>
    </lineage>
</organism>
<dbReference type="SUPFAM" id="SSF57667">
    <property type="entry name" value="beta-beta-alpha zinc fingers"/>
    <property type="match status" value="1"/>
</dbReference>
<keyword evidence="8" id="KW-1185">Reference proteome</keyword>
<keyword evidence="1" id="KW-0479">Metal-binding</keyword>
<feature type="domain" description="C2H2-type" evidence="6">
    <location>
        <begin position="1"/>
        <end position="26"/>
    </location>
</feature>
<dbReference type="GO" id="GO:0000981">
    <property type="term" value="F:DNA-binding transcription factor activity, RNA polymerase II-specific"/>
    <property type="evidence" value="ECO:0007669"/>
    <property type="project" value="TreeGrafter"/>
</dbReference>
<keyword evidence="4" id="KW-0862">Zinc</keyword>
<dbReference type="InterPro" id="IPR036236">
    <property type="entry name" value="Znf_C2H2_sf"/>
</dbReference>
<name>A0A7L0VSI5_9PASE</name>
<evidence type="ECO:0000256" key="4">
    <source>
        <dbReference type="ARBA" id="ARBA00022833"/>
    </source>
</evidence>
<accession>A0A7L0VSI5</accession>
<feature type="non-terminal residue" evidence="7">
    <location>
        <position position="52"/>
    </location>
</feature>
<dbReference type="AlphaFoldDB" id="A0A7L0VSI5"/>
<comment type="caution">
    <text evidence="7">The sequence shown here is derived from an EMBL/GenBank/DDBJ whole genome shotgun (WGS) entry which is preliminary data.</text>
</comment>
<evidence type="ECO:0000256" key="2">
    <source>
        <dbReference type="ARBA" id="ARBA00022737"/>
    </source>
</evidence>
<evidence type="ECO:0000313" key="7">
    <source>
        <dbReference type="EMBL" id="NXL81844.1"/>
    </source>
</evidence>
<dbReference type="PROSITE" id="PS00028">
    <property type="entry name" value="ZINC_FINGER_C2H2_1"/>
    <property type="match status" value="1"/>
</dbReference>
<dbReference type="PANTHER" id="PTHR23235">
    <property type="entry name" value="KRUEPPEL-LIKE TRANSCRIPTION FACTOR"/>
    <property type="match status" value="1"/>
</dbReference>
<dbReference type="EMBL" id="VXAX01007645">
    <property type="protein sequence ID" value="NXL81844.1"/>
    <property type="molecule type" value="Genomic_DNA"/>
</dbReference>
<dbReference type="GO" id="GO:0000978">
    <property type="term" value="F:RNA polymerase II cis-regulatory region sequence-specific DNA binding"/>
    <property type="evidence" value="ECO:0007669"/>
    <property type="project" value="TreeGrafter"/>
</dbReference>
<evidence type="ECO:0000313" key="8">
    <source>
        <dbReference type="Proteomes" id="UP000558164"/>
    </source>
</evidence>
<dbReference type="FunFam" id="3.30.160.60:FF:000710">
    <property type="entry name" value="Zinc finger protein 768"/>
    <property type="match status" value="1"/>
</dbReference>
<keyword evidence="3 5" id="KW-0863">Zinc-finger</keyword>
<dbReference type="InterPro" id="IPR013087">
    <property type="entry name" value="Znf_C2H2_type"/>
</dbReference>
<dbReference type="Gene3D" id="3.30.160.60">
    <property type="entry name" value="Classic Zinc Finger"/>
    <property type="match status" value="2"/>
</dbReference>
<dbReference type="OrthoDB" id="10027876at2759"/>
<reference evidence="7 8" key="1">
    <citation type="submission" date="2019-09" db="EMBL/GenBank/DDBJ databases">
        <title>Bird 10,000 Genomes (B10K) Project - Family phase.</title>
        <authorList>
            <person name="Zhang G."/>
        </authorList>
    </citation>
    <scope>NUCLEOTIDE SEQUENCE [LARGE SCALE GENOMIC DNA]</scope>
    <source>
        <strain evidence="7">B10K-DU-001-35</strain>
        <tissue evidence="7">Muscle</tissue>
    </source>
</reference>
<dbReference type="GO" id="GO:0008270">
    <property type="term" value="F:zinc ion binding"/>
    <property type="evidence" value="ECO:0007669"/>
    <property type="project" value="UniProtKB-KW"/>
</dbReference>
<dbReference type="PROSITE" id="PS50157">
    <property type="entry name" value="ZINC_FINGER_C2H2_2"/>
    <property type="match status" value="2"/>
</dbReference>